<evidence type="ECO:0008006" key="4">
    <source>
        <dbReference type="Google" id="ProtNLM"/>
    </source>
</evidence>
<dbReference type="GO" id="GO:0015074">
    <property type="term" value="P:DNA integration"/>
    <property type="evidence" value="ECO:0007669"/>
    <property type="project" value="InterPro"/>
</dbReference>
<keyword evidence="1" id="KW-0233">DNA recombination</keyword>
<evidence type="ECO:0000313" key="3">
    <source>
        <dbReference type="Proteomes" id="UP000095008"/>
    </source>
</evidence>
<accession>A0A1C2JFN9</accession>
<dbReference type="GO" id="GO:0003677">
    <property type="term" value="F:DNA binding"/>
    <property type="evidence" value="ECO:0007669"/>
    <property type="project" value="InterPro"/>
</dbReference>
<dbReference type="RefSeq" id="WP_065973728.1">
    <property type="nucleotide sequence ID" value="NZ_LWRY01000024.1"/>
</dbReference>
<dbReference type="Proteomes" id="UP000095008">
    <property type="component" value="Unassembled WGS sequence"/>
</dbReference>
<evidence type="ECO:0000313" key="2">
    <source>
        <dbReference type="EMBL" id="OCX74987.1"/>
    </source>
</evidence>
<dbReference type="SUPFAM" id="SSF56349">
    <property type="entry name" value="DNA breaking-rejoining enzymes"/>
    <property type="match status" value="1"/>
</dbReference>
<dbReference type="Gene3D" id="1.10.443.10">
    <property type="entry name" value="Intergrase catalytic core"/>
    <property type="match status" value="1"/>
</dbReference>
<organism evidence="2 3">
    <name type="scientific">Acidithiobacillus thiooxidans</name>
    <name type="common">Thiobacillus thiooxidans</name>
    <dbReference type="NCBI Taxonomy" id="930"/>
    <lineage>
        <taxon>Bacteria</taxon>
        <taxon>Pseudomonadati</taxon>
        <taxon>Pseudomonadota</taxon>
        <taxon>Acidithiobacillia</taxon>
        <taxon>Acidithiobacillales</taxon>
        <taxon>Acidithiobacillaceae</taxon>
        <taxon>Acidithiobacillus</taxon>
    </lineage>
</organism>
<evidence type="ECO:0000256" key="1">
    <source>
        <dbReference type="ARBA" id="ARBA00023172"/>
    </source>
</evidence>
<protein>
    <recommendedName>
        <fullName evidence="4">Tyr recombinase domain-containing protein</fullName>
    </recommendedName>
</protein>
<reference evidence="2" key="1">
    <citation type="journal article" date="2016" name="Int. J. Mol. Sci.">
        <title>Comparative genomics of the extreme acidophile Acidithiobacillus thiooxidans reveals intraspecific divergence and niche adaptation.</title>
        <authorList>
            <person name="Zhang X."/>
            <person name="Feng X."/>
            <person name="Tao J."/>
            <person name="Ma L."/>
            <person name="Xiao Y."/>
            <person name="Liang Y."/>
            <person name="Liu X."/>
            <person name="Yin H."/>
        </authorList>
    </citation>
    <scope>NUCLEOTIDE SEQUENCE [LARGE SCALE GENOMIC DNA]</scope>
    <source>
        <strain evidence="2">DXS-W</strain>
    </source>
</reference>
<proteinExistence type="predicted"/>
<name>A0A1C2JFN9_ACITH</name>
<gene>
    <name evidence="2" type="ORF">A6M23_03875</name>
</gene>
<dbReference type="OrthoDB" id="6092950at2"/>
<dbReference type="AlphaFoldDB" id="A0A1C2JFN9"/>
<keyword evidence="3" id="KW-1185">Reference proteome</keyword>
<sequence>MAIRRTKLDRKVSLTEKDGELIDLPPGWAFTIQCPHMGEVHLDFNRYRTNGREELAEQIRDVFWMLRHSLSAKSIQTYENIGLRRFWLFLDDYEQNYITNFNQIDRQVVDDFLVWLGHKISTKGKNKGNNFPINSQQKTFYLVKNILLNCKKLNFNVANKKLTFPANPFPNSNRSALHRKPYSQNEQKQIINALNADLKIIHSEDAKKISDSQIIAVHLLILGLATGRNLSCLLDLRDNSIRSHPMDGRDILITKKRRGYTSLATSLSKKHEKKEQKNMDTIPSNISDHFNFFRNWSRSTYGDAPEGLQGYLFLWRIARDERKGLLVKLQDSTAGRFVITFSKRHRLLDDEGKLLKLNISRLRPTMATDLYRRTRDVRRVQMALGHAQADTTLRYYVTQPLESERDYAFIINSMVSQFSKTEVEGKVMLAADGSVPLENIKNLMSGGYNTGIARCQNPFRENESVCKKFLTCFRCPNMCVFEDDLWRLLSFYYRLLAERSKINPNHWAKTYAPIIRRIDIDILPNFSSSVVALAKEKAQKDPHPTWRSA</sequence>
<dbReference type="InterPro" id="IPR011010">
    <property type="entry name" value="DNA_brk_join_enz"/>
</dbReference>
<dbReference type="InterPro" id="IPR013762">
    <property type="entry name" value="Integrase-like_cat_sf"/>
</dbReference>
<dbReference type="EMBL" id="LWRY01000024">
    <property type="protein sequence ID" value="OCX74987.1"/>
    <property type="molecule type" value="Genomic_DNA"/>
</dbReference>
<comment type="caution">
    <text evidence="2">The sequence shown here is derived from an EMBL/GenBank/DDBJ whole genome shotgun (WGS) entry which is preliminary data.</text>
</comment>
<dbReference type="GO" id="GO:0006310">
    <property type="term" value="P:DNA recombination"/>
    <property type="evidence" value="ECO:0007669"/>
    <property type="project" value="UniProtKB-KW"/>
</dbReference>